<accession>A0ABV5DDY3</accession>
<reference evidence="2 3" key="1">
    <citation type="submission" date="2024-01" db="EMBL/GenBank/DDBJ databases">
        <title>Genome mining of biosynthetic gene clusters to explore secondary metabolites of Streptomyces sp.</title>
        <authorList>
            <person name="Baig A."/>
            <person name="Ajitkumar Shintre N."/>
            <person name="Kumar H."/>
            <person name="Anbarasu A."/>
            <person name="Ramaiah S."/>
        </authorList>
    </citation>
    <scope>NUCLEOTIDE SEQUENCE [LARGE SCALE GENOMIC DNA]</scope>
    <source>
        <strain evidence="2 3">A03</strain>
    </source>
</reference>
<sequence>MKKRIAAISLGTTAALLLLGIFIVLLWKGPWWSDGAHLGRGLTPGEGAVITGFRTTVVAFGAGILAAGSLAYTHLNHKQSRESFVKSQENFTEQAELTRESLRQSENNAARQAEISREGQVTERYVAAIHLIASENTTEQLGGIYSLERIMRDSAKDHNTVVEVLAAFIRQHAKPSPDTTYSGDPVQAALDVLARRPEREESFKIDLRRVTLSGCTITSADLRNANLHRAQLTDVVFKECDLSSSDLTQTAILRCRFSKCQMPRVELDNATVSETSFFLGQASELSAVSTNFTNCRFAHIDLEGAFLESATLHHTNFRRANLKGVDFGDACLFGVRFSPRSNPGLYSLLGAHIFPSTVLPNALSGNAEIVARVRMVEQEWDDTRHSHAGTP</sequence>
<evidence type="ECO:0000313" key="2">
    <source>
        <dbReference type="EMBL" id="MFB8750926.1"/>
    </source>
</evidence>
<feature type="transmembrane region" description="Helical" evidence="1">
    <location>
        <begin position="7"/>
        <end position="27"/>
    </location>
</feature>
<dbReference type="SUPFAM" id="SSF141571">
    <property type="entry name" value="Pentapeptide repeat-like"/>
    <property type="match status" value="1"/>
</dbReference>
<dbReference type="Gene3D" id="2.160.20.80">
    <property type="entry name" value="E3 ubiquitin-protein ligase SopA"/>
    <property type="match status" value="1"/>
</dbReference>
<comment type="caution">
    <text evidence="2">The sequence shown here is derived from an EMBL/GenBank/DDBJ whole genome shotgun (WGS) entry which is preliminary data.</text>
</comment>
<dbReference type="PANTHER" id="PTHR14136">
    <property type="entry name" value="BTB_POZ DOMAIN-CONTAINING PROTEIN KCTD9"/>
    <property type="match status" value="1"/>
</dbReference>
<dbReference type="InterPro" id="IPR051082">
    <property type="entry name" value="Pentapeptide-BTB/POZ_domain"/>
</dbReference>
<dbReference type="RefSeq" id="WP_376719187.1">
    <property type="nucleotide sequence ID" value="NZ_JAYMRR010000009.1"/>
</dbReference>
<organism evidence="2 3">
    <name type="scientific">Streptomyces parvulus</name>
    <dbReference type="NCBI Taxonomy" id="146923"/>
    <lineage>
        <taxon>Bacteria</taxon>
        <taxon>Bacillati</taxon>
        <taxon>Actinomycetota</taxon>
        <taxon>Actinomycetes</taxon>
        <taxon>Kitasatosporales</taxon>
        <taxon>Streptomycetaceae</taxon>
        <taxon>Streptomyces</taxon>
    </lineage>
</organism>
<proteinExistence type="predicted"/>
<evidence type="ECO:0000256" key="1">
    <source>
        <dbReference type="SAM" id="Phobius"/>
    </source>
</evidence>
<keyword evidence="1" id="KW-1133">Transmembrane helix</keyword>
<name>A0ABV5DDY3_9ACTN</name>
<dbReference type="PANTHER" id="PTHR14136:SF17">
    <property type="entry name" value="BTB_POZ DOMAIN-CONTAINING PROTEIN KCTD9"/>
    <property type="match status" value="1"/>
</dbReference>
<gene>
    <name evidence="2" type="ORF">VSS30_19195</name>
</gene>
<protein>
    <submittedName>
        <fullName evidence="2">Pentapeptide repeat-containing protein</fullName>
    </submittedName>
</protein>
<keyword evidence="1" id="KW-0472">Membrane</keyword>
<feature type="transmembrane region" description="Helical" evidence="1">
    <location>
        <begin position="47"/>
        <end position="72"/>
    </location>
</feature>
<dbReference type="Pfam" id="PF00805">
    <property type="entry name" value="Pentapeptide"/>
    <property type="match status" value="2"/>
</dbReference>
<dbReference type="Proteomes" id="UP001585018">
    <property type="component" value="Unassembled WGS sequence"/>
</dbReference>
<evidence type="ECO:0000313" key="3">
    <source>
        <dbReference type="Proteomes" id="UP001585018"/>
    </source>
</evidence>
<keyword evidence="1" id="KW-0812">Transmembrane</keyword>
<dbReference type="InterPro" id="IPR001646">
    <property type="entry name" value="5peptide_repeat"/>
</dbReference>
<keyword evidence="3" id="KW-1185">Reference proteome</keyword>
<dbReference type="EMBL" id="JAYMRR010000009">
    <property type="protein sequence ID" value="MFB8750926.1"/>
    <property type="molecule type" value="Genomic_DNA"/>
</dbReference>